<dbReference type="Pfam" id="PF12146">
    <property type="entry name" value="Hydrolase_4"/>
    <property type="match status" value="2"/>
</dbReference>
<dbReference type="EMBL" id="ANNX02000052">
    <property type="protein sequence ID" value="KYC35146.1"/>
    <property type="molecule type" value="Genomic_DNA"/>
</dbReference>
<dbReference type="OrthoDB" id="9776685at2"/>
<accession>A0A139WRT4</accession>
<dbReference type="InterPro" id="IPR029058">
    <property type="entry name" value="AB_hydrolase_fold"/>
</dbReference>
<dbReference type="PANTHER" id="PTHR12277">
    <property type="entry name" value="ALPHA/BETA HYDROLASE DOMAIN-CONTAINING PROTEIN"/>
    <property type="match status" value="1"/>
</dbReference>
<dbReference type="PRINTS" id="PR00111">
    <property type="entry name" value="ABHYDROLASE"/>
</dbReference>
<sequence>MRINKLQQPIHLLFVLTIVVIVIAYCAVCILLFLQQSRFIFFPSSIIETTPEVFNLNYEEVWLPVRDSSSKVQRIHGWWLPSSQPDDKVLLYFHGNSLNIGANVFRAHQFHQLGFSVFLFDYRGYGRSEGSFPSEVQIYQDAATAWEYLVSQRKISPNKIFLYGHSLGGAVAIDLAVKHPEAAGLIVEGSFTSIRKMIAHRNNFWMLPVNLILKQRFDSIVKVPNLKIPVLFIHGTADEVVPPFMSKNLYEATPEPKNLVLLPGGRHNDLAEIVPSVYYQAVQSFVKHVQERNSSQFILE</sequence>
<keyword evidence="1" id="KW-0472">Membrane</keyword>
<dbReference type="Proteomes" id="UP000076925">
    <property type="component" value="Unassembled WGS sequence"/>
</dbReference>
<dbReference type="STRING" id="128403.WA1_08245"/>
<dbReference type="RefSeq" id="WP_017745547.1">
    <property type="nucleotide sequence ID" value="NZ_KQ976354.1"/>
</dbReference>
<keyword evidence="1" id="KW-1133">Transmembrane helix</keyword>
<dbReference type="InterPro" id="IPR000073">
    <property type="entry name" value="AB_hydrolase_1"/>
</dbReference>
<name>A0A139WRT4_9CYAN</name>
<dbReference type="InterPro" id="IPR022742">
    <property type="entry name" value="Hydrolase_4"/>
</dbReference>
<keyword evidence="1" id="KW-0812">Transmembrane</keyword>
<gene>
    <name evidence="3" type="ORF">WA1_08245</name>
</gene>
<evidence type="ECO:0000259" key="2">
    <source>
        <dbReference type="Pfam" id="PF12146"/>
    </source>
</evidence>
<keyword evidence="4" id="KW-1185">Reference proteome</keyword>
<evidence type="ECO:0000313" key="3">
    <source>
        <dbReference type="EMBL" id="KYC35146.1"/>
    </source>
</evidence>
<dbReference type="SUPFAM" id="SSF53474">
    <property type="entry name" value="alpha/beta-Hydrolases"/>
    <property type="match status" value="1"/>
</dbReference>
<protein>
    <submittedName>
        <fullName evidence="3">Phospholipase</fullName>
    </submittedName>
</protein>
<evidence type="ECO:0000256" key="1">
    <source>
        <dbReference type="SAM" id="Phobius"/>
    </source>
</evidence>
<feature type="domain" description="Serine aminopeptidase S33" evidence="2">
    <location>
        <begin position="223"/>
        <end position="272"/>
    </location>
</feature>
<reference evidence="3 4" key="1">
    <citation type="journal article" date="2013" name="Genome Biol. Evol.">
        <title>Genomes of Stigonematalean cyanobacteria (subsection V) and the evolution of oxygenic photosynthesis from prokaryotes to plastids.</title>
        <authorList>
            <person name="Dagan T."/>
            <person name="Roettger M."/>
            <person name="Stucken K."/>
            <person name="Landan G."/>
            <person name="Koch R."/>
            <person name="Major P."/>
            <person name="Gould S.B."/>
            <person name="Goremykin V.V."/>
            <person name="Rippka R."/>
            <person name="Tandeau de Marsac N."/>
            <person name="Gugger M."/>
            <person name="Lockhart P.J."/>
            <person name="Allen J.F."/>
            <person name="Brune I."/>
            <person name="Maus I."/>
            <person name="Puhler A."/>
            <person name="Martin W.F."/>
        </authorList>
    </citation>
    <scope>NUCLEOTIDE SEQUENCE [LARGE SCALE GENOMIC DNA]</scope>
    <source>
        <strain evidence="3 4">PCC 7110</strain>
    </source>
</reference>
<evidence type="ECO:0000313" key="4">
    <source>
        <dbReference type="Proteomes" id="UP000076925"/>
    </source>
</evidence>
<organism evidence="3 4">
    <name type="scientific">Scytonema hofmannii PCC 7110</name>
    <dbReference type="NCBI Taxonomy" id="128403"/>
    <lineage>
        <taxon>Bacteria</taxon>
        <taxon>Bacillati</taxon>
        <taxon>Cyanobacteriota</taxon>
        <taxon>Cyanophyceae</taxon>
        <taxon>Nostocales</taxon>
        <taxon>Scytonemataceae</taxon>
        <taxon>Scytonema</taxon>
    </lineage>
</organism>
<dbReference type="AlphaFoldDB" id="A0A139WRT4"/>
<comment type="caution">
    <text evidence="3">The sequence shown here is derived from an EMBL/GenBank/DDBJ whole genome shotgun (WGS) entry which is preliminary data.</text>
</comment>
<proteinExistence type="predicted"/>
<dbReference type="Gene3D" id="3.40.50.1820">
    <property type="entry name" value="alpha/beta hydrolase"/>
    <property type="match status" value="1"/>
</dbReference>
<dbReference type="PANTHER" id="PTHR12277:SF81">
    <property type="entry name" value="PROTEIN ABHD13"/>
    <property type="match status" value="1"/>
</dbReference>
<feature type="transmembrane region" description="Helical" evidence="1">
    <location>
        <begin position="12"/>
        <end position="34"/>
    </location>
</feature>
<feature type="domain" description="Serine aminopeptidase S33" evidence="2">
    <location>
        <begin position="86"/>
        <end position="207"/>
    </location>
</feature>